<dbReference type="AlphaFoldDB" id="A0A9P7FWG6"/>
<evidence type="ECO:0000313" key="4">
    <source>
        <dbReference type="Proteomes" id="UP000717328"/>
    </source>
</evidence>
<sequence length="194" mass="21971">MQNMTFSVSMDGALFLLPDPVTCFRAASYSQTQTFHLSKNASLVVLDWLTSGRMSMGEEWVFSRYHSTNELWAEGRRVAKDVMLLDEQVNLTSNLPPRYMADRLAPYSCYAMVILYGPLVQYTIRHLSTQYDQISIFKTKAPAEMIWSLSPLAGQGAIIRVAGKETEVVKTWLKQSLVDLQEAVGNDVYRIAFI</sequence>
<evidence type="ECO:0000256" key="1">
    <source>
        <dbReference type="ARBA" id="ARBA00007177"/>
    </source>
</evidence>
<dbReference type="PANTHER" id="PTHR33643:SF1">
    <property type="entry name" value="UREASE ACCESSORY PROTEIN D"/>
    <property type="match status" value="1"/>
</dbReference>
<dbReference type="EMBL" id="JABCKI010005944">
    <property type="protein sequence ID" value="KAG5636352.1"/>
    <property type="molecule type" value="Genomic_DNA"/>
</dbReference>
<gene>
    <name evidence="3" type="ORF">H0H81_008348</name>
</gene>
<dbReference type="PANTHER" id="PTHR33643">
    <property type="entry name" value="UREASE ACCESSORY PROTEIN D"/>
    <property type="match status" value="1"/>
</dbReference>
<reference evidence="3" key="2">
    <citation type="submission" date="2021-10" db="EMBL/GenBank/DDBJ databases">
        <title>Phylogenomics reveals ancestral predisposition of the termite-cultivated fungus Termitomyces towards a domesticated lifestyle.</title>
        <authorList>
            <person name="Auxier B."/>
            <person name="Grum-Grzhimaylo A."/>
            <person name="Cardenas M.E."/>
            <person name="Lodge J.D."/>
            <person name="Laessoe T."/>
            <person name="Pedersen O."/>
            <person name="Smith M.E."/>
            <person name="Kuyper T.W."/>
            <person name="Franco-Molano E.A."/>
            <person name="Baroni T.J."/>
            <person name="Aanen D.K."/>
        </authorList>
    </citation>
    <scope>NUCLEOTIDE SEQUENCE</scope>
    <source>
        <strain evidence="3">D49</strain>
    </source>
</reference>
<evidence type="ECO:0008006" key="5">
    <source>
        <dbReference type="Google" id="ProtNLM"/>
    </source>
</evidence>
<keyword evidence="2" id="KW-0143">Chaperone</keyword>
<keyword evidence="4" id="KW-1185">Reference proteome</keyword>
<evidence type="ECO:0000313" key="3">
    <source>
        <dbReference type="EMBL" id="KAG5636352.1"/>
    </source>
</evidence>
<protein>
    <recommendedName>
        <fullName evidence="5">Urease accessory protein</fullName>
    </recommendedName>
</protein>
<name>A0A9P7FWG6_9AGAR</name>
<organism evidence="3 4">
    <name type="scientific">Sphagnurus paluster</name>
    <dbReference type="NCBI Taxonomy" id="117069"/>
    <lineage>
        <taxon>Eukaryota</taxon>
        <taxon>Fungi</taxon>
        <taxon>Dikarya</taxon>
        <taxon>Basidiomycota</taxon>
        <taxon>Agaricomycotina</taxon>
        <taxon>Agaricomycetes</taxon>
        <taxon>Agaricomycetidae</taxon>
        <taxon>Agaricales</taxon>
        <taxon>Tricholomatineae</taxon>
        <taxon>Lyophyllaceae</taxon>
        <taxon>Sphagnurus</taxon>
    </lineage>
</organism>
<evidence type="ECO:0000256" key="2">
    <source>
        <dbReference type="ARBA" id="ARBA00023186"/>
    </source>
</evidence>
<dbReference type="OrthoDB" id="5550464at2759"/>
<accession>A0A9P7FWG6</accession>
<dbReference type="GO" id="GO:0016151">
    <property type="term" value="F:nickel cation binding"/>
    <property type="evidence" value="ECO:0007669"/>
    <property type="project" value="InterPro"/>
</dbReference>
<reference evidence="3" key="1">
    <citation type="submission" date="2021-02" db="EMBL/GenBank/DDBJ databases">
        <authorList>
            <person name="Nieuwenhuis M."/>
            <person name="Van De Peppel L.J.J."/>
        </authorList>
    </citation>
    <scope>NUCLEOTIDE SEQUENCE</scope>
    <source>
        <strain evidence="3">D49</strain>
    </source>
</reference>
<comment type="caution">
    <text evidence="3">The sequence shown here is derived from an EMBL/GenBank/DDBJ whole genome shotgun (WGS) entry which is preliminary data.</text>
</comment>
<dbReference type="Pfam" id="PF01774">
    <property type="entry name" value="UreD"/>
    <property type="match status" value="1"/>
</dbReference>
<proteinExistence type="inferred from homology"/>
<comment type="similarity">
    <text evidence="1">Belongs to the UreD family.</text>
</comment>
<dbReference type="InterPro" id="IPR002669">
    <property type="entry name" value="UreD"/>
</dbReference>
<dbReference type="Proteomes" id="UP000717328">
    <property type="component" value="Unassembled WGS sequence"/>
</dbReference>